<evidence type="ECO:0000313" key="1">
    <source>
        <dbReference type="EMBL" id="ABE63861.1"/>
    </source>
</evidence>
<proteinExistence type="predicted"/>
<dbReference type="eggNOG" id="ENOG5033B11">
    <property type="taxonomic scope" value="Bacteria"/>
</dbReference>
<dbReference type="PROSITE" id="PS51318">
    <property type="entry name" value="TAT"/>
    <property type="match status" value="1"/>
</dbReference>
<dbReference type="InterPro" id="IPR014177">
    <property type="entry name" value="Formate_DH_TAT-contain"/>
</dbReference>
<reference evidence="1 2" key="1">
    <citation type="submission" date="2006-03" db="EMBL/GenBank/DDBJ databases">
        <title>Complete sequence of chromosome of Nitrobacter hamburgensis X14.</title>
        <authorList>
            <consortium name="US DOE Joint Genome Institute"/>
            <person name="Copeland A."/>
            <person name="Lucas S."/>
            <person name="Lapidus A."/>
            <person name="Barry K."/>
            <person name="Detter J.C."/>
            <person name="Glavina del Rio T."/>
            <person name="Hammon N."/>
            <person name="Israni S."/>
            <person name="Dalin E."/>
            <person name="Tice H."/>
            <person name="Pitluck S."/>
            <person name="Chain P."/>
            <person name="Malfatti S."/>
            <person name="Shin M."/>
            <person name="Vergez L."/>
            <person name="Schmutz J."/>
            <person name="Larimer F."/>
            <person name="Land M."/>
            <person name="Hauser L."/>
            <person name="Kyrpides N."/>
            <person name="Ivanova N."/>
            <person name="Ward B."/>
            <person name="Arp D."/>
            <person name="Klotz M."/>
            <person name="Stein L."/>
            <person name="O'Mullan G."/>
            <person name="Starkenburg S."/>
            <person name="Sayavedra L."/>
            <person name="Poret-Peterson A.T."/>
            <person name="Gentry M.E."/>
            <person name="Bruce D."/>
            <person name="Richardson P."/>
        </authorList>
    </citation>
    <scope>NUCLEOTIDE SEQUENCE [LARGE SCALE GENOMIC DNA]</scope>
    <source>
        <strain evidence="2">DSM 10229 / NCIMB 13809 / X14</strain>
    </source>
</reference>
<dbReference type="Proteomes" id="UP000001953">
    <property type="component" value="Chromosome"/>
</dbReference>
<accession>Q1QIT6</accession>
<dbReference type="OrthoDB" id="7876980at2"/>
<organism evidence="1 2">
    <name type="scientific">Nitrobacter hamburgensis (strain DSM 10229 / NCIMB 13809 / X14)</name>
    <dbReference type="NCBI Taxonomy" id="323097"/>
    <lineage>
        <taxon>Bacteria</taxon>
        <taxon>Pseudomonadati</taxon>
        <taxon>Pseudomonadota</taxon>
        <taxon>Alphaproteobacteria</taxon>
        <taxon>Hyphomicrobiales</taxon>
        <taxon>Nitrobacteraceae</taxon>
        <taxon>Nitrobacter</taxon>
    </lineage>
</organism>
<name>Q1QIT6_NITHX</name>
<sequence length="72" mass="7868">MKNDNDEGEAAVGRRSFLRGVGVGALGVGALAISPLASPAEADSETYDEKRKSRYRVTDDVKAYYRVNRYPS</sequence>
<dbReference type="AlphaFoldDB" id="Q1QIT6"/>
<dbReference type="NCBIfam" id="TIGR01409">
    <property type="entry name" value="TAT_signal_seq"/>
    <property type="match status" value="1"/>
</dbReference>
<dbReference type="STRING" id="323097.Nham_3125"/>
<dbReference type="InterPro" id="IPR019546">
    <property type="entry name" value="TAT_signal_bac_arc"/>
</dbReference>
<dbReference type="RefSeq" id="WP_011511519.1">
    <property type="nucleotide sequence ID" value="NC_007964.1"/>
</dbReference>
<dbReference type="KEGG" id="nha:Nham_3125"/>
<protein>
    <submittedName>
        <fullName evidence="1">Twin-arginine translocation pathway signal</fullName>
    </submittedName>
</protein>
<keyword evidence="2" id="KW-1185">Reference proteome</keyword>
<dbReference type="EMBL" id="CP000319">
    <property type="protein sequence ID" value="ABE63861.1"/>
    <property type="molecule type" value="Genomic_DNA"/>
</dbReference>
<gene>
    <name evidence="1" type="ordered locus">Nham_3125</name>
</gene>
<evidence type="ECO:0000313" key="2">
    <source>
        <dbReference type="Proteomes" id="UP000001953"/>
    </source>
</evidence>
<dbReference type="HOGENOM" id="CLU_180794_0_0_5"/>
<dbReference type="InterPro" id="IPR006311">
    <property type="entry name" value="TAT_signal"/>
</dbReference>
<dbReference type="NCBIfam" id="TIGR02811">
    <property type="entry name" value="formate_TAT"/>
    <property type="match status" value="1"/>
</dbReference>